<reference evidence="1 2" key="1">
    <citation type="submission" date="2024-06" db="EMBL/GenBank/DDBJ databases">
        <title>Genomic Encyclopedia of Type Strains, Phase IV (KMG-IV): sequencing the most valuable type-strain genomes for metagenomic binning, comparative biology and taxonomic classification.</title>
        <authorList>
            <person name="Goeker M."/>
        </authorList>
    </citation>
    <scope>NUCLEOTIDE SEQUENCE [LARGE SCALE GENOMIC DNA]</scope>
    <source>
        <strain evidence="1 2">DSM 27865</strain>
    </source>
</reference>
<proteinExistence type="predicted"/>
<accession>A0ABV2N1C5</accession>
<comment type="caution">
    <text evidence="1">The sequence shown here is derived from an EMBL/GenBank/DDBJ whole genome shotgun (WGS) entry which is preliminary data.</text>
</comment>
<name>A0ABV2N1C5_9HYPH</name>
<dbReference type="RefSeq" id="WP_354196194.1">
    <property type="nucleotide sequence ID" value="NZ_JBEPML010000010.1"/>
</dbReference>
<organism evidence="1 2">
    <name type="scientific">Aquamicrobium terrae</name>
    <dbReference type="NCBI Taxonomy" id="1324945"/>
    <lineage>
        <taxon>Bacteria</taxon>
        <taxon>Pseudomonadati</taxon>
        <taxon>Pseudomonadota</taxon>
        <taxon>Alphaproteobacteria</taxon>
        <taxon>Hyphomicrobiales</taxon>
        <taxon>Phyllobacteriaceae</taxon>
        <taxon>Aquamicrobium</taxon>
    </lineage>
</organism>
<evidence type="ECO:0000313" key="1">
    <source>
        <dbReference type="EMBL" id="MET3792831.1"/>
    </source>
</evidence>
<gene>
    <name evidence="1" type="ORF">ABID37_003054</name>
</gene>
<sequence length="92" mass="10476">MTQFAEDRLYMALNGFTQAIGPDDAPTRLRHEALIAAEFDRCHPGDSFEDLKRRARFSKEDQGLLWDWMARAARIEASARDRKPDEPVALAA</sequence>
<dbReference type="Proteomes" id="UP001549076">
    <property type="component" value="Unassembled WGS sequence"/>
</dbReference>
<dbReference type="EMBL" id="JBEPML010000010">
    <property type="protein sequence ID" value="MET3792831.1"/>
    <property type="molecule type" value="Genomic_DNA"/>
</dbReference>
<evidence type="ECO:0000313" key="2">
    <source>
        <dbReference type="Proteomes" id="UP001549076"/>
    </source>
</evidence>
<protein>
    <submittedName>
        <fullName evidence="1">Uncharacterized protein</fullName>
    </submittedName>
</protein>
<keyword evidence="2" id="KW-1185">Reference proteome</keyword>